<keyword evidence="3" id="KW-1185">Reference proteome</keyword>
<gene>
    <name evidence="2" type="ORF">AWI28_07935</name>
</gene>
<organism evidence="2 3">
    <name type="scientific">Enterobacter genomosp. O</name>
    <dbReference type="NCBI Taxonomy" id="2364150"/>
    <lineage>
        <taxon>Bacteria</taxon>
        <taxon>Pseudomonadati</taxon>
        <taxon>Pseudomonadota</taxon>
        <taxon>Gammaproteobacteria</taxon>
        <taxon>Enterobacterales</taxon>
        <taxon>Enterobacteriaceae</taxon>
        <taxon>Enterobacter</taxon>
        <taxon>Enterobacter cloacae complex</taxon>
        <taxon>Enterobacter cloacae complex clade O</taxon>
    </lineage>
</organism>
<keyword evidence="1" id="KW-0472">Membrane</keyword>
<keyword evidence="1" id="KW-0812">Transmembrane</keyword>
<evidence type="ECO:0000256" key="1">
    <source>
        <dbReference type="SAM" id="Phobius"/>
    </source>
</evidence>
<proteinExistence type="predicted"/>
<dbReference type="Proteomes" id="UP000064715">
    <property type="component" value="Unassembled WGS sequence"/>
</dbReference>
<evidence type="ECO:0008006" key="4">
    <source>
        <dbReference type="Google" id="ProtNLM"/>
    </source>
</evidence>
<reference evidence="3" key="1">
    <citation type="submission" date="2016-01" db="EMBL/GenBank/DDBJ databases">
        <title>WGS of SAMN04407783.</title>
        <authorList>
            <person name="Adams M."/>
            <person name="Sutton G."/>
            <person name="Nelson K."/>
            <person name="Thaden J."/>
            <person name="Fowler V."/>
            <person name="Mccorrison J."/>
            <person name="Sanka R."/>
            <person name="Brinkac L."/>
            <person name="Nierman W."/>
        </authorList>
    </citation>
    <scope>NUCLEOTIDE SEQUENCE [LARGE SCALE GENOMIC DNA]</scope>
    <source>
        <strain evidence="3">GN04363</strain>
    </source>
</reference>
<accession>A0A0X4EBY5</accession>
<sequence>MGSLKTHGSKNKQNFNLNGSDLFGALYRYFMLQTALLFVYLCLISEYYLCLIA</sequence>
<feature type="transmembrane region" description="Helical" evidence="1">
    <location>
        <begin position="26"/>
        <end position="49"/>
    </location>
</feature>
<keyword evidence="1" id="KW-1133">Transmembrane helix</keyword>
<name>A0A0X4EBY5_9ENTR</name>
<dbReference type="AlphaFoldDB" id="A0A0X4EBY5"/>
<comment type="caution">
    <text evidence="2">The sequence shown here is derived from an EMBL/GenBank/DDBJ whole genome shotgun (WGS) entry which is preliminary data.</text>
</comment>
<evidence type="ECO:0000313" key="2">
    <source>
        <dbReference type="EMBL" id="KUQ79233.1"/>
    </source>
</evidence>
<dbReference type="EMBL" id="LRCR01000060">
    <property type="protein sequence ID" value="KUQ79233.1"/>
    <property type="molecule type" value="Genomic_DNA"/>
</dbReference>
<protein>
    <recommendedName>
        <fullName evidence="4">DUF4753 domain-containing protein</fullName>
    </recommendedName>
</protein>
<evidence type="ECO:0000313" key="3">
    <source>
        <dbReference type="Proteomes" id="UP000064715"/>
    </source>
</evidence>